<name>A0AB39BJ82_9MICO</name>
<feature type="transmembrane region" description="Helical" evidence="2">
    <location>
        <begin position="607"/>
        <end position="634"/>
    </location>
</feature>
<feature type="transmembrane region" description="Helical" evidence="2">
    <location>
        <begin position="453"/>
        <end position="474"/>
    </location>
</feature>
<evidence type="ECO:0000313" key="3">
    <source>
        <dbReference type="EMBL" id="XDI06243.1"/>
    </source>
</evidence>
<feature type="transmembrane region" description="Helical" evidence="2">
    <location>
        <begin position="655"/>
        <end position="672"/>
    </location>
</feature>
<keyword evidence="2" id="KW-0812">Transmembrane</keyword>
<dbReference type="PANTHER" id="PTHR24216">
    <property type="entry name" value="PAXILLIN-RELATED"/>
    <property type="match status" value="1"/>
</dbReference>
<feature type="region of interest" description="Disordered" evidence="1">
    <location>
        <begin position="233"/>
        <end position="362"/>
    </location>
</feature>
<evidence type="ECO:0000256" key="2">
    <source>
        <dbReference type="SAM" id="Phobius"/>
    </source>
</evidence>
<keyword evidence="2" id="KW-1133">Transmembrane helix</keyword>
<feature type="compositionally biased region" description="Low complexity" evidence="1">
    <location>
        <begin position="349"/>
        <end position="361"/>
    </location>
</feature>
<gene>
    <name evidence="3" type="ORF">ABFY20_03865</name>
</gene>
<feature type="transmembrane region" description="Helical" evidence="2">
    <location>
        <begin position="684"/>
        <end position="705"/>
    </location>
</feature>
<feature type="compositionally biased region" description="Polar residues" evidence="1">
    <location>
        <begin position="717"/>
        <end position="726"/>
    </location>
</feature>
<dbReference type="EMBL" id="CP162511">
    <property type="protein sequence ID" value="XDI06243.1"/>
    <property type="molecule type" value="Genomic_DNA"/>
</dbReference>
<evidence type="ECO:0008006" key="4">
    <source>
        <dbReference type="Google" id="ProtNLM"/>
    </source>
</evidence>
<feature type="compositionally biased region" description="Low complexity" evidence="1">
    <location>
        <begin position="259"/>
        <end position="287"/>
    </location>
</feature>
<feature type="region of interest" description="Disordered" evidence="1">
    <location>
        <begin position="715"/>
        <end position="736"/>
    </location>
</feature>
<organism evidence="3">
    <name type="scientific">Herbiconiux sp. A18JL235</name>
    <dbReference type="NCBI Taxonomy" id="3152363"/>
    <lineage>
        <taxon>Bacteria</taxon>
        <taxon>Bacillati</taxon>
        <taxon>Actinomycetota</taxon>
        <taxon>Actinomycetes</taxon>
        <taxon>Micrococcales</taxon>
        <taxon>Microbacteriaceae</taxon>
        <taxon>Herbiconiux</taxon>
    </lineage>
</organism>
<accession>A0AB39BJ82</accession>
<protein>
    <recommendedName>
        <fullName evidence="4">Bacterial Ig-like domain-containing protein</fullName>
    </recommendedName>
</protein>
<feature type="transmembrane region" description="Helical" evidence="2">
    <location>
        <begin position="568"/>
        <end position="587"/>
    </location>
</feature>
<feature type="transmembrane region" description="Helical" evidence="2">
    <location>
        <begin position="384"/>
        <end position="406"/>
    </location>
</feature>
<proteinExistence type="predicted"/>
<feature type="compositionally biased region" description="Basic and acidic residues" evidence="1">
    <location>
        <begin position="727"/>
        <end position="736"/>
    </location>
</feature>
<feature type="compositionally biased region" description="Pro residues" evidence="1">
    <location>
        <begin position="233"/>
        <end position="258"/>
    </location>
</feature>
<sequence length="736" mass="73179">MFRHGWLRMLGAAVCASVLVGAVWLMAPATSTPSARAAAPLVSVSPPAGSVVALAAGAAGVEIELAGSDDAGSTIRVTASVEGDLAELCETTALADESWNCTLVDPPDFEGPATVSNGTDSSALAFGVLHAPTIDGDPGHPGVLTSTISSDTPTQTVGGGGHPGALLAVAFDDASGCSTTVDASGRWECVLAGVPAGAGPFRLVAAQAYAAAPGYPAASAPVQFVVDEVPFIPTPPPTPGPSPSPSATPSPSPSPTTTPSPSASPRATPSPEAATPATVSPSSAAEPSGDDQANETHELGGDDGTASGGAPAQRSAEAPPVRPGANGAPLETPLGDGSLLARSGDERGAAAQPVKAATAPPEGLAALPSLTELGSRSLGDHARAAVGALGVILLVLLPGGILESTLAANRARIRRSAPVRRLAQVFATRGARRTSVDEQPAAPEPNRHLTRRLGVAGTLIAGAAMGAAVVPGAFTGPAGLHLFIVFLAASAIVCLVPGFVALLFAGRPGTRAHGGFEAQLWLLPLTTLTVVASRLGGVAPGFVFGLVVGVTLAPGLSRSSTARALRAGVVACLVTGVGAWLLSGSLRDLAGAMSSVSADSVPPPTPLVALVGGAAAAADVLTVVATAALTGPVVSLLPLRFLDGHELRRALPRSWAACTLAAVTTFAFIVAPDRDAWDAVAGDLLRWALIAAAVTLLSLAIWAYFTFVPERPAPAHTGNSTPPSHSASRDTPEPVR</sequence>
<reference evidence="3" key="1">
    <citation type="submission" date="2024-05" db="EMBL/GenBank/DDBJ databases">
        <title>Herbiconiux sp. A18JL235.</title>
        <authorList>
            <person name="Zhang G."/>
        </authorList>
    </citation>
    <scope>NUCLEOTIDE SEQUENCE</scope>
    <source>
        <strain evidence="3">A18JL235</strain>
    </source>
</reference>
<dbReference type="RefSeq" id="WP_368498632.1">
    <property type="nucleotide sequence ID" value="NZ_CP162511.1"/>
</dbReference>
<dbReference type="AlphaFoldDB" id="A0AB39BJ82"/>
<dbReference type="PANTHER" id="PTHR24216:SF65">
    <property type="entry name" value="PAXILLIN-LIKE PROTEIN 1"/>
    <property type="match status" value="1"/>
</dbReference>
<keyword evidence="2" id="KW-0472">Membrane</keyword>
<feature type="transmembrane region" description="Helical" evidence="2">
    <location>
        <begin position="538"/>
        <end position="556"/>
    </location>
</feature>
<feature type="transmembrane region" description="Helical" evidence="2">
    <location>
        <begin position="480"/>
        <end position="504"/>
    </location>
</feature>
<evidence type="ECO:0000256" key="1">
    <source>
        <dbReference type="SAM" id="MobiDB-lite"/>
    </source>
</evidence>